<accession>A0A2P2NDA3</accession>
<dbReference type="EMBL" id="GGEC01059970">
    <property type="protein sequence ID" value="MBX40454.1"/>
    <property type="molecule type" value="Transcribed_RNA"/>
</dbReference>
<organism evidence="1">
    <name type="scientific">Rhizophora mucronata</name>
    <name type="common">Asiatic mangrove</name>
    <dbReference type="NCBI Taxonomy" id="61149"/>
    <lineage>
        <taxon>Eukaryota</taxon>
        <taxon>Viridiplantae</taxon>
        <taxon>Streptophyta</taxon>
        <taxon>Embryophyta</taxon>
        <taxon>Tracheophyta</taxon>
        <taxon>Spermatophyta</taxon>
        <taxon>Magnoliopsida</taxon>
        <taxon>eudicotyledons</taxon>
        <taxon>Gunneridae</taxon>
        <taxon>Pentapetalae</taxon>
        <taxon>rosids</taxon>
        <taxon>fabids</taxon>
        <taxon>Malpighiales</taxon>
        <taxon>Rhizophoraceae</taxon>
        <taxon>Rhizophora</taxon>
    </lineage>
</organism>
<proteinExistence type="predicted"/>
<reference evidence="1" key="1">
    <citation type="submission" date="2018-02" db="EMBL/GenBank/DDBJ databases">
        <title>Rhizophora mucronata_Transcriptome.</title>
        <authorList>
            <person name="Meera S.P."/>
            <person name="Sreeshan A."/>
            <person name="Augustine A."/>
        </authorList>
    </citation>
    <scope>NUCLEOTIDE SEQUENCE</scope>
    <source>
        <tissue evidence="1">Leaf</tissue>
    </source>
</reference>
<protein>
    <submittedName>
        <fullName evidence="1">Uncharacterized protein</fullName>
    </submittedName>
</protein>
<sequence length="15" mass="1766">MPIVLYCINFALKIQ</sequence>
<name>A0A2P2NDA3_RHIMU</name>
<evidence type="ECO:0000313" key="1">
    <source>
        <dbReference type="EMBL" id="MBX40454.1"/>
    </source>
</evidence>